<gene>
    <name evidence="1" type="ORF">LTS18_003819</name>
</gene>
<proteinExistence type="predicted"/>
<evidence type="ECO:0000313" key="1">
    <source>
        <dbReference type="EMBL" id="KAK3082114.1"/>
    </source>
</evidence>
<name>A0ACC3DZ14_9PEZI</name>
<keyword evidence="2" id="KW-1185">Reference proteome</keyword>
<reference evidence="1" key="1">
    <citation type="submission" date="2024-09" db="EMBL/GenBank/DDBJ databases">
        <title>Black Yeasts Isolated from many extreme environments.</title>
        <authorList>
            <person name="Coleine C."/>
            <person name="Stajich J.E."/>
            <person name="Selbmann L."/>
        </authorList>
    </citation>
    <scope>NUCLEOTIDE SEQUENCE</scope>
    <source>
        <strain evidence="1">CCFEE 5737</strain>
    </source>
</reference>
<dbReference type="EMBL" id="JAWDJW010000009">
    <property type="protein sequence ID" value="KAK3082114.1"/>
    <property type="molecule type" value="Genomic_DNA"/>
</dbReference>
<evidence type="ECO:0000313" key="2">
    <source>
        <dbReference type="Proteomes" id="UP001186974"/>
    </source>
</evidence>
<protein>
    <submittedName>
        <fullName evidence="1">Uncharacterized protein</fullName>
    </submittedName>
</protein>
<accession>A0ACC3DZ14</accession>
<sequence>MASLQAFRLLDLPAELRVRIYLAIALLPYDPSNLNIRLACHQTDAESSTTLFEHATWPLPYINGADFDNRLQRIPQGRLADINSISTGASYFVYYHRAINMEPAKFNSLNLRHLSAEEQYGKDSESYATTVQLAEGLILASCLLDIMIAQKELASIEVLKIDADEVPSDFQTRMRLAFACLSMGKQKLGVLANILGGSILTGGVVRDGGVDVKFKTSGSEAVRKIFIFAKGEKHAQK</sequence>
<dbReference type="Proteomes" id="UP001186974">
    <property type="component" value="Unassembled WGS sequence"/>
</dbReference>
<comment type="caution">
    <text evidence="1">The sequence shown here is derived from an EMBL/GenBank/DDBJ whole genome shotgun (WGS) entry which is preliminary data.</text>
</comment>
<organism evidence="1 2">
    <name type="scientific">Coniosporium uncinatum</name>
    <dbReference type="NCBI Taxonomy" id="93489"/>
    <lineage>
        <taxon>Eukaryota</taxon>
        <taxon>Fungi</taxon>
        <taxon>Dikarya</taxon>
        <taxon>Ascomycota</taxon>
        <taxon>Pezizomycotina</taxon>
        <taxon>Dothideomycetes</taxon>
        <taxon>Dothideomycetes incertae sedis</taxon>
        <taxon>Coniosporium</taxon>
    </lineage>
</organism>